<comment type="caution">
    <text evidence="1">The sequence shown here is derived from an EMBL/GenBank/DDBJ whole genome shotgun (WGS) entry which is preliminary data.</text>
</comment>
<dbReference type="Gene3D" id="3.90.1590.10">
    <property type="entry name" value="glutathione-dependent formaldehyde- activating enzyme (gfa)"/>
    <property type="match status" value="1"/>
</dbReference>
<evidence type="ECO:0000313" key="2">
    <source>
        <dbReference type="Proteomes" id="UP000823786"/>
    </source>
</evidence>
<gene>
    <name evidence="1" type="ORF">J2Z75_000603</name>
</gene>
<evidence type="ECO:0000313" key="1">
    <source>
        <dbReference type="EMBL" id="MBP1857123.1"/>
    </source>
</evidence>
<dbReference type="InterPro" id="IPR011057">
    <property type="entry name" value="Mss4-like_sf"/>
</dbReference>
<sequence length="68" mass="7210">MPALYRSSNASSRSFCPHCGSTLGAVDDDPVIALVTGSFDARDGAELRPVSHSFEDSCPGWWKIPAAV</sequence>
<accession>A0ABS4EGR9</accession>
<keyword evidence="2" id="KW-1185">Reference proteome</keyword>
<proteinExistence type="predicted"/>
<name>A0ABS4EGR9_9HYPH</name>
<dbReference type="Proteomes" id="UP000823786">
    <property type="component" value="Unassembled WGS sequence"/>
</dbReference>
<protein>
    <recommendedName>
        <fullName evidence="3">CENP-V/GFA domain-containing protein</fullName>
    </recommendedName>
</protein>
<dbReference type="SUPFAM" id="SSF51316">
    <property type="entry name" value="Mss4-like"/>
    <property type="match status" value="1"/>
</dbReference>
<dbReference type="EMBL" id="JAGGJV010000001">
    <property type="protein sequence ID" value="MBP1857123.1"/>
    <property type="molecule type" value="Genomic_DNA"/>
</dbReference>
<organism evidence="1 2">
    <name type="scientific">Rhizobium herbae</name>
    <dbReference type="NCBI Taxonomy" id="508661"/>
    <lineage>
        <taxon>Bacteria</taxon>
        <taxon>Pseudomonadati</taxon>
        <taxon>Pseudomonadota</taxon>
        <taxon>Alphaproteobacteria</taxon>
        <taxon>Hyphomicrobiales</taxon>
        <taxon>Rhizobiaceae</taxon>
        <taxon>Rhizobium/Agrobacterium group</taxon>
        <taxon>Rhizobium</taxon>
    </lineage>
</organism>
<evidence type="ECO:0008006" key="3">
    <source>
        <dbReference type="Google" id="ProtNLM"/>
    </source>
</evidence>
<reference evidence="1 2" key="1">
    <citation type="submission" date="2021-03" db="EMBL/GenBank/DDBJ databases">
        <title>Genomic Encyclopedia of Type Strains, Phase IV (KMG-IV): sequencing the most valuable type-strain genomes for metagenomic binning, comparative biology and taxonomic classification.</title>
        <authorList>
            <person name="Goeker M."/>
        </authorList>
    </citation>
    <scope>NUCLEOTIDE SEQUENCE [LARGE SCALE GENOMIC DNA]</scope>
    <source>
        <strain evidence="1 2">DSM 26427</strain>
    </source>
</reference>